<dbReference type="InterPro" id="IPR001680">
    <property type="entry name" value="WD40_rpt"/>
</dbReference>
<dbReference type="EMBL" id="SWLB01000013">
    <property type="protein sequence ID" value="KAF3330852.1"/>
    <property type="molecule type" value="Genomic_DNA"/>
</dbReference>
<comment type="subcellular location">
    <subcellularLocation>
        <location evidence="1">Endoplasmic reticulum membrane</location>
        <topology evidence="1">Single-pass membrane protein</topology>
    </subcellularLocation>
</comment>
<dbReference type="OrthoDB" id="2013972at2759"/>
<evidence type="ECO:0000259" key="12">
    <source>
        <dbReference type="Pfam" id="PF01217"/>
    </source>
</evidence>
<keyword evidence="8" id="KW-0653">Protein transport</keyword>
<dbReference type="GO" id="GO:0006888">
    <property type="term" value="P:endoplasmic reticulum to Golgi vesicle-mediated transport"/>
    <property type="evidence" value="ECO:0007669"/>
    <property type="project" value="TreeGrafter"/>
</dbReference>
<evidence type="ECO:0000256" key="10">
    <source>
        <dbReference type="ARBA" id="ARBA00023136"/>
    </source>
</evidence>
<keyword evidence="5" id="KW-0677">Repeat</keyword>
<protein>
    <submittedName>
        <fullName evidence="13">SEC12-like protein 2 isoform X1</fullName>
    </submittedName>
</protein>
<dbReference type="Pfam" id="PF01217">
    <property type="entry name" value="Clat_adaptor_s"/>
    <property type="match status" value="1"/>
</dbReference>
<dbReference type="InterPro" id="IPR011047">
    <property type="entry name" value="Quinoprotein_ADH-like_sf"/>
</dbReference>
<keyword evidence="6" id="KW-0256">Endoplasmic reticulum</keyword>
<evidence type="ECO:0000256" key="6">
    <source>
        <dbReference type="ARBA" id="ARBA00022824"/>
    </source>
</evidence>
<dbReference type="GO" id="GO:0005085">
    <property type="term" value="F:guanyl-nucleotide exchange factor activity"/>
    <property type="evidence" value="ECO:0007669"/>
    <property type="project" value="InterPro"/>
</dbReference>
<dbReference type="InterPro" id="IPR011012">
    <property type="entry name" value="Longin-like_dom_sf"/>
</dbReference>
<keyword evidence="9" id="KW-1133">Transmembrane helix</keyword>
<feature type="region of interest" description="Disordered" evidence="11">
    <location>
        <begin position="32"/>
        <end position="55"/>
    </location>
</feature>
<reference evidence="13" key="1">
    <citation type="submission" date="2020-01" db="EMBL/GenBank/DDBJ databases">
        <title>Genome sequence of Kobresia littledalei, the first chromosome-level genome in the family Cyperaceae.</title>
        <authorList>
            <person name="Qu G."/>
        </authorList>
    </citation>
    <scope>NUCLEOTIDE SEQUENCE</scope>
    <source>
        <strain evidence="13">C.B.Clarke</strain>
        <tissue evidence="13">Leaf</tissue>
    </source>
</reference>
<feature type="domain" description="AP complex mu/sigma subunit" evidence="12">
    <location>
        <begin position="381"/>
        <end position="460"/>
    </location>
</feature>
<evidence type="ECO:0000256" key="7">
    <source>
        <dbReference type="ARBA" id="ARBA00022892"/>
    </source>
</evidence>
<evidence type="ECO:0000256" key="8">
    <source>
        <dbReference type="ARBA" id="ARBA00022927"/>
    </source>
</evidence>
<dbReference type="AlphaFoldDB" id="A0A833VAF3"/>
<dbReference type="Proteomes" id="UP000623129">
    <property type="component" value="Unassembled WGS sequence"/>
</dbReference>
<dbReference type="GO" id="GO:0003400">
    <property type="term" value="P:regulation of COPII vesicle coating"/>
    <property type="evidence" value="ECO:0007669"/>
    <property type="project" value="TreeGrafter"/>
</dbReference>
<evidence type="ECO:0000256" key="1">
    <source>
        <dbReference type="ARBA" id="ARBA00004389"/>
    </source>
</evidence>
<keyword evidence="4" id="KW-0812">Transmembrane</keyword>
<keyword evidence="14" id="KW-1185">Reference proteome</keyword>
<evidence type="ECO:0000256" key="3">
    <source>
        <dbReference type="ARBA" id="ARBA00022574"/>
    </source>
</evidence>
<keyword evidence="2" id="KW-0813">Transport</keyword>
<comment type="caution">
    <text evidence="13">The sequence shown here is derived from an EMBL/GenBank/DDBJ whole genome shotgun (WGS) entry which is preliminary data.</text>
</comment>
<dbReference type="InterPro" id="IPR022775">
    <property type="entry name" value="AP_mu_sigma_su"/>
</dbReference>
<keyword evidence="7" id="KW-0931">ER-Golgi transport</keyword>
<sequence>MATGRREIEPCSRTYGFPIYCAGWVPFSHISTSSATPEKENEGDDKGDSSSDAAPDASNRLLVVLGGGGGEGRSGVPNALVVSAFDFSSRSLSDRPVFRVGTEADLPYRMAVHPKGDGIICSFLPNSCRWFNWDLPVSRDYERLALNPSEENLRELENVGLQLALCFNEEGSVLASGGEDGTLRVLKWPAMESILSEVVENTSVKDLDFSYDGKYIVSLRSSSPCRVWDLTSSTVIANLARESGEVFGFCRFSRSSDSNQVLFVTAMHDDRGKIITWNTSTWKRIGSKTVVKDPISALNVSPDGKLLAVGTIEGGIVILNSKNLQVHSVIKKAHLGILTSLVFSHDSRALLSSSFDSTARVTTIEAKKSNDPFCNPDQPARYASLYFCMCIDGEDNELEVLEILHHFVEILDRYFGSVCELDLIFNFHKAYYILDEVLIAGELQESSKKTIARLIAAQDSLVETVKEQAGSISNIISQATM</sequence>
<evidence type="ECO:0000256" key="9">
    <source>
        <dbReference type="ARBA" id="ARBA00022989"/>
    </source>
</evidence>
<evidence type="ECO:0000313" key="14">
    <source>
        <dbReference type="Proteomes" id="UP000623129"/>
    </source>
</evidence>
<dbReference type="GO" id="GO:0015031">
    <property type="term" value="P:protein transport"/>
    <property type="evidence" value="ECO:0007669"/>
    <property type="project" value="UniProtKB-KW"/>
</dbReference>
<proteinExistence type="predicted"/>
<gene>
    <name evidence="13" type="ORF">FCM35_KLT04206</name>
</gene>
<dbReference type="GO" id="GO:0005789">
    <property type="term" value="C:endoplasmic reticulum membrane"/>
    <property type="evidence" value="ECO:0007669"/>
    <property type="project" value="UniProtKB-SubCell"/>
</dbReference>
<name>A0A833VAF3_9POAL</name>
<evidence type="ECO:0000256" key="2">
    <source>
        <dbReference type="ARBA" id="ARBA00022448"/>
    </source>
</evidence>
<dbReference type="SMART" id="SM00320">
    <property type="entry name" value="WD40"/>
    <property type="match status" value="4"/>
</dbReference>
<evidence type="ECO:0000256" key="5">
    <source>
        <dbReference type="ARBA" id="ARBA00022737"/>
    </source>
</evidence>
<keyword evidence="3" id="KW-0853">WD repeat</keyword>
<dbReference type="PANTHER" id="PTHR23284:SF0">
    <property type="entry name" value="PROLACTIN REGULATORY ELEMENT-BINDING PROTEIN"/>
    <property type="match status" value="1"/>
</dbReference>
<dbReference type="Gene3D" id="3.30.450.60">
    <property type="match status" value="1"/>
</dbReference>
<keyword evidence="10" id="KW-0472">Membrane</keyword>
<dbReference type="Gene3D" id="2.130.10.10">
    <property type="entry name" value="YVTN repeat-like/Quinoprotein amine dehydrogenase"/>
    <property type="match status" value="1"/>
</dbReference>
<accession>A0A833VAF3</accession>
<evidence type="ECO:0000256" key="11">
    <source>
        <dbReference type="SAM" id="MobiDB-lite"/>
    </source>
</evidence>
<organism evidence="13 14">
    <name type="scientific">Carex littledalei</name>
    <dbReference type="NCBI Taxonomy" id="544730"/>
    <lineage>
        <taxon>Eukaryota</taxon>
        <taxon>Viridiplantae</taxon>
        <taxon>Streptophyta</taxon>
        <taxon>Embryophyta</taxon>
        <taxon>Tracheophyta</taxon>
        <taxon>Spermatophyta</taxon>
        <taxon>Magnoliopsida</taxon>
        <taxon>Liliopsida</taxon>
        <taxon>Poales</taxon>
        <taxon>Cyperaceae</taxon>
        <taxon>Cyperoideae</taxon>
        <taxon>Cariceae</taxon>
        <taxon>Carex</taxon>
        <taxon>Carex subgen. Euthyceras</taxon>
    </lineage>
</organism>
<dbReference type="InterPro" id="IPR045260">
    <property type="entry name" value="Sec12-like"/>
</dbReference>
<dbReference type="SUPFAM" id="SSF64356">
    <property type="entry name" value="SNARE-like"/>
    <property type="match status" value="1"/>
</dbReference>
<dbReference type="SUPFAM" id="SSF50998">
    <property type="entry name" value="Quinoprotein alcohol dehydrogenase-like"/>
    <property type="match status" value="1"/>
</dbReference>
<dbReference type="FunFam" id="2.130.10.10:FF:000612">
    <property type="entry name" value="SEC12-like protein 2"/>
    <property type="match status" value="1"/>
</dbReference>
<evidence type="ECO:0000313" key="13">
    <source>
        <dbReference type="EMBL" id="KAF3330852.1"/>
    </source>
</evidence>
<evidence type="ECO:0000256" key="4">
    <source>
        <dbReference type="ARBA" id="ARBA00022692"/>
    </source>
</evidence>
<dbReference type="Pfam" id="PF00400">
    <property type="entry name" value="WD40"/>
    <property type="match status" value="2"/>
</dbReference>
<dbReference type="PANTHER" id="PTHR23284">
    <property type="entry name" value="PROLACTIN REGULATORY ELEMENT BINDING PROTEIN"/>
    <property type="match status" value="1"/>
</dbReference>
<dbReference type="InterPro" id="IPR015943">
    <property type="entry name" value="WD40/YVTN_repeat-like_dom_sf"/>
</dbReference>
<feature type="compositionally biased region" description="Basic and acidic residues" evidence="11">
    <location>
        <begin position="37"/>
        <end position="49"/>
    </location>
</feature>